<dbReference type="STRING" id="1678840.ATC1_131509"/>
<dbReference type="InterPro" id="IPR047767">
    <property type="entry name" value="PSP1-like"/>
</dbReference>
<keyword evidence="3" id="KW-1185">Reference proteome</keyword>
<evidence type="ECO:0000313" key="2">
    <source>
        <dbReference type="EMBL" id="GAP41517.1"/>
    </source>
</evidence>
<dbReference type="RefSeq" id="WP_062282897.1">
    <property type="nucleotide sequence ID" value="NZ_DF968181.1"/>
</dbReference>
<reference evidence="2" key="1">
    <citation type="journal article" date="2015" name="Genome Announc.">
        <title>Draft Genome Sequence of Anaerolineae Strain TC1, a Novel Isolate from a Methanogenic Wastewater Treatment System.</title>
        <authorList>
            <person name="Matsuura N."/>
            <person name="Tourlousse D.M."/>
            <person name="Sun L."/>
            <person name="Toyonaga M."/>
            <person name="Kuroda K."/>
            <person name="Ohashi A."/>
            <person name="Cruz R."/>
            <person name="Yamaguchi T."/>
            <person name="Sekiguchi Y."/>
        </authorList>
    </citation>
    <scope>NUCLEOTIDE SEQUENCE [LARGE SCALE GENOMIC DNA]</scope>
    <source>
        <strain evidence="2">TC1</strain>
    </source>
</reference>
<dbReference type="EMBL" id="DF968181">
    <property type="protein sequence ID" value="GAP41517.1"/>
    <property type="molecule type" value="Genomic_DNA"/>
</dbReference>
<dbReference type="PANTHER" id="PTHR43830">
    <property type="entry name" value="PROTEIN PSP1"/>
    <property type="match status" value="1"/>
</dbReference>
<dbReference type="OrthoDB" id="9779344at2"/>
<dbReference type="InterPro" id="IPR007557">
    <property type="entry name" value="PSP1_C"/>
</dbReference>
<proteinExistence type="predicted"/>
<dbReference type="NCBIfam" id="NF041131">
    <property type="entry name" value="RicT_YaaT_fam"/>
    <property type="match status" value="1"/>
</dbReference>
<dbReference type="AlphaFoldDB" id="A0A0S7BMT2"/>
<evidence type="ECO:0000313" key="3">
    <source>
        <dbReference type="Proteomes" id="UP000053370"/>
    </source>
</evidence>
<dbReference type="Proteomes" id="UP000053370">
    <property type="component" value="Unassembled WGS sequence"/>
</dbReference>
<name>A0A0S7BMT2_9CHLR</name>
<dbReference type="GO" id="GO:0005737">
    <property type="term" value="C:cytoplasm"/>
    <property type="evidence" value="ECO:0007669"/>
    <property type="project" value="TreeGrafter"/>
</dbReference>
<feature type="domain" description="PSP1 C-terminal" evidence="1">
    <location>
        <begin position="64"/>
        <end position="152"/>
    </location>
</feature>
<dbReference type="PROSITE" id="PS51411">
    <property type="entry name" value="PSP1_C"/>
    <property type="match status" value="1"/>
</dbReference>
<gene>
    <name evidence="2" type="ORF">ATC1_131509</name>
</gene>
<sequence length="286" mass="32752">MSEIYPLVVGIRFSRVNKIYHFDARNYKDIGLNDFVIVETSKGKQIGEVVLIKHDFEVEGEPLKPIESIATPRELVARETWNLKKEEIIQYCRQRVSELNLKDIRILDAEFSYDGSRITIVFSSSIEEKVDLKTLKFDVQKAFSVPNVEIRQVGPRDVAKIFGGMGACGMACRCCSRYLTEFNSISIKMAKEQGISLTPTEITGMCGRLRCCLVYENEYYVECRKRLPKKNKRVGTPQGEGKVLEVFPLRDSVLVDIPEVGRREFKRDQITFEENKVNKDDESEGS</sequence>
<evidence type="ECO:0000259" key="1">
    <source>
        <dbReference type="PROSITE" id="PS51411"/>
    </source>
</evidence>
<accession>A0A0S7BMT2</accession>
<dbReference type="Pfam" id="PF04468">
    <property type="entry name" value="PSP1"/>
    <property type="match status" value="1"/>
</dbReference>
<protein>
    <submittedName>
        <fullName evidence="2">Cell fate regulator YaaT, PSP1 superfamily</fullName>
    </submittedName>
</protein>
<dbReference type="PANTHER" id="PTHR43830:SF3">
    <property type="entry name" value="PROTEIN PSP1"/>
    <property type="match status" value="1"/>
</dbReference>
<organism evidence="2">
    <name type="scientific">Flexilinea flocculi</name>
    <dbReference type="NCBI Taxonomy" id="1678840"/>
    <lineage>
        <taxon>Bacteria</taxon>
        <taxon>Bacillati</taxon>
        <taxon>Chloroflexota</taxon>
        <taxon>Anaerolineae</taxon>
        <taxon>Anaerolineales</taxon>
        <taxon>Anaerolineaceae</taxon>
        <taxon>Flexilinea</taxon>
    </lineage>
</organism>